<evidence type="ECO:0000256" key="1">
    <source>
        <dbReference type="ARBA" id="ARBA00004429"/>
    </source>
</evidence>
<keyword evidence="14" id="KW-1185">Reference proteome</keyword>
<dbReference type="OrthoDB" id="9783707at2"/>
<dbReference type="AlphaFoldDB" id="A0A1S1X7I5"/>
<dbReference type="GO" id="GO:0015199">
    <property type="term" value="F:amino-acid betaine transmembrane transporter activity"/>
    <property type="evidence" value="ECO:0007669"/>
    <property type="project" value="TreeGrafter"/>
</dbReference>
<dbReference type="InterPro" id="IPR045324">
    <property type="entry name" value="Small_multidrug_res"/>
</dbReference>
<dbReference type="InterPro" id="IPR037185">
    <property type="entry name" value="EmrE-like"/>
</dbReference>
<dbReference type="PANTHER" id="PTHR30561:SF2">
    <property type="entry name" value="SPERMIDINE EXPORT PROTEIN MDTJ"/>
    <property type="match status" value="1"/>
</dbReference>
<dbReference type="InterPro" id="IPR000390">
    <property type="entry name" value="Small_drug/metabolite_transptr"/>
</dbReference>
<dbReference type="SUPFAM" id="SSF103481">
    <property type="entry name" value="Multidrug resistance efflux transporter EmrE"/>
    <property type="match status" value="1"/>
</dbReference>
<dbReference type="GO" id="GO:0015297">
    <property type="term" value="F:antiporter activity"/>
    <property type="evidence" value="ECO:0007669"/>
    <property type="project" value="TreeGrafter"/>
</dbReference>
<dbReference type="GO" id="GO:1903711">
    <property type="term" value="P:spermidine transmembrane transport"/>
    <property type="evidence" value="ECO:0007669"/>
    <property type="project" value="TreeGrafter"/>
</dbReference>
<evidence type="ECO:0000313" key="12">
    <source>
        <dbReference type="EMBL" id="PRP72052.1"/>
    </source>
</evidence>
<keyword evidence="8 10" id="KW-0472">Membrane</keyword>
<comment type="similarity">
    <text evidence="9">Belongs to the drug/metabolite transporter (DMT) superfamily. Small multidrug resistance (SMR) (TC 2.A.7.1) family.</text>
</comment>
<evidence type="ECO:0000256" key="6">
    <source>
        <dbReference type="ARBA" id="ARBA00022692"/>
    </source>
</evidence>
<protein>
    <recommendedName>
        <fullName evidence="3">Spermidine export protein MdtJ</fullName>
    </recommendedName>
</protein>
<dbReference type="GO" id="GO:0005886">
    <property type="term" value="C:plasma membrane"/>
    <property type="evidence" value="ECO:0007669"/>
    <property type="project" value="UniProtKB-SubCell"/>
</dbReference>
<evidence type="ECO:0000313" key="11">
    <source>
        <dbReference type="EMBL" id="MEJ8676490.1"/>
    </source>
</evidence>
<dbReference type="EMBL" id="MTBD01000006">
    <property type="protein sequence ID" value="PRP72052.1"/>
    <property type="molecule type" value="Genomic_DNA"/>
</dbReference>
<dbReference type="Proteomes" id="UP000239469">
    <property type="component" value="Unassembled WGS sequence"/>
</dbReference>
<reference evidence="11 14" key="2">
    <citation type="submission" date="2023-12" db="EMBL/GenBank/DDBJ databases">
        <title>Evaluation and characterization of a potential secondary metabolite violacein from indigenous Chromobacterium amazonense SAM215.</title>
        <authorList>
            <person name="Tarafdar M.R."/>
            <person name="Abedin S.M."/>
            <person name="Atiqua A."/>
            <person name="Saha A."/>
            <person name="Khan S.N."/>
        </authorList>
    </citation>
    <scope>NUCLEOTIDE SEQUENCE [LARGE SCALE GENOMIC DNA]</scope>
    <source>
        <strain evidence="11 14">SAM215</strain>
    </source>
</reference>
<sequence>MHLRPWLFLFAAITVEVIGVTVMKRVADSGGWSALLFMYAMIGLSFFFLATAMESLPIASAYATWETIGLIAITFIGYRYFSEEVGLLKLLGMSILIAGVVLVNLSAKPAQE</sequence>
<gene>
    <name evidence="12" type="ORF">BUE93_03970</name>
    <name evidence="11" type="ORF">QCL97_017300</name>
</gene>
<comment type="caution">
    <text evidence="12">The sequence shown here is derived from an EMBL/GenBank/DDBJ whole genome shotgun (WGS) entry which is preliminary data.</text>
</comment>
<dbReference type="EMBL" id="JAVFJF020000048">
    <property type="protein sequence ID" value="MEJ8676490.1"/>
    <property type="molecule type" value="Genomic_DNA"/>
</dbReference>
<dbReference type="GO" id="GO:0031460">
    <property type="term" value="P:glycine betaine transport"/>
    <property type="evidence" value="ECO:0007669"/>
    <property type="project" value="TreeGrafter"/>
</dbReference>
<feature type="transmembrane region" description="Helical" evidence="10">
    <location>
        <begin position="29"/>
        <end position="50"/>
    </location>
</feature>
<dbReference type="Pfam" id="PF00893">
    <property type="entry name" value="Multi_Drug_Res"/>
    <property type="match status" value="1"/>
</dbReference>
<evidence type="ECO:0000256" key="7">
    <source>
        <dbReference type="ARBA" id="ARBA00022989"/>
    </source>
</evidence>
<evidence type="ECO:0000256" key="2">
    <source>
        <dbReference type="ARBA" id="ARBA00011358"/>
    </source>
</evidence>
<evidence type="ECO:0000313" key="14">
    <source>
        <dbReference type="Proteomes" id="UP001224516"/>
    </source>
</evidence>
<dbReference type="RefSeq" id="WP_071110091.1">
    <property type="nucleotide sequence ID" value="NZ_CAWMOE010000029.1"/>
</dbReference>
<evidence type="ECO:0000313" key="13">
    <source>
        <dbReference type="Proteomes" id="UP000239469"/>
    </source>
</evidence>
<proteinExistence type="inferred from homology"/>
<dbReference type="Proteomes" id="UP001224516">
    <property type="component" value="Unassembled WGS sequence"/>
</dbReference>
<feature type="transmembrane region" description="Helical" evidence="10">
    <location>
        <begin position="87"/>
        <end position="107"/>
    </location>
</feature>
<evidence type="ECO:0000256" key="8">
    <source>
        <dbReference type="ARBA" id="ARBA00023136"/>
    </source>
</evidence>
<dbReference type="Gene3D" id="1.10.3730.20">
    <property type="match status" value="1"/>
</dbReference>
<evidence type="ECO:0000256" key="9">
    <source>
        <dbReference type="RuleBase" id="RU003942"/>
    </source>
</evidence>
<organism evidence="12 13">
    <name type="scientific">Chromobacterium amazonense</name>
    <dbReference type="NCBI Taxonomy" id="1382803"/>
    <lineage>
        <taxon>Bacteria</taxon>
        <taxon>Pseudomonadati</taxon>
        <taxon>Pseudomonadota</taxon>
        <taxon>Betaproteobacteria</taxon>
        <taxon>Neisseriales</taxon>
        <taxon>Chromobacteriaceae</taxon>
        <taxon>Chromobacterium</taxon>
    </lineage>
</organism>
<evidence type="ECO:0000256" key="4">
    <source>
        <dbReference type="ARBA" id="ARBA00022475"/>
    </source>
</evidence>
<evidence type="ECO:0000256" key="3">
    <source>
        <dbReference type="ARBA" id="ARBA00021112"/>
    </source>
</evidence>
<evidence type="ECO:0000256" key="10">
    <source>
        <dbReference type="SAM" id="Phobius"/>
    </source>
</evidence>
<keyword evidence="4" id="KW-1003">Cell membrane</keyword>
<comment type="subunit">
    <text evidence="2">Forms a complex with MdtI.</text>
</comment>
<reference evidence="12 13" key="1">
    <citation type="submission" date="2017-01" db="EMBL/GenBank/DDBJ databases">
        <title>New insights into the genetic diversity of Chromobacterium isolated from tropical freshwater lake.</title>
        <authorList>
            <person name="Santos A.B."/>
            <person name="Nascimento A.M."/>
            <person name="Da Silva P.C."/>
        </authorList>
    </citation>
    <scope>NUCLEOTIDE SEQUENCE [LARGE SCALE GENOMIC DNA]</scope>
    <source>
        <strain evidence="12 13">56AF</strain>
    </source>
</reference>
<keyword evidence="6 9" id="KW-0812">Transmembrane</keyword>
<name>A0A1S1X7I5_9NEIS</name>
<comment type="subcellular location">
    <subcellularLocation>
        <location evidence="1">Cell inner membrane</location>
        <topology evidence="1">Multi-pass membrane protein</topology>
    </subcellularLocation>
    <subcellularLocation>
        <location evidence="9">Cell membrane</location>
        <topology evidence="9">Multi-pass membrane protein</topology>
    </subcellularLocation>
</comment>
<accession>A0A1S1X7I5</accession>
<keyword evidence="5" id="KW-0997">Cell inner membrane</keyword>
<feature type="transmembrane region" description="Helical" evidence="10">
    <location>
        <begin position="62"/>
        <end position="81"/>
    </location>
</feature>
<keyword evidence="7 10" id="KW-1133">Transmembrane helix</keyword>
<dbReference type="PANTHER" id="PTHR30561">
    <property type="entry name" value="SMR FAMILY PROTON-DEPENDENT DRUG EFFLUX TRANSPORTER SUGE"/>
    <property type="match status" value="1"/>
</dbReference>
<evidence type="ECO:0000256" key="5">
    <source>
        <dbReference type="ARBA" id="ARBA00022519"/>
    </source>
</evidence>
<dbReference type="GO" id="GO:0015220">
    <property type="term" value="F:choline transmembrane transporter activity"/>
    <property type="evidence" value="ECO:0007669"/>
    <property type="project" value="TreeGrafter"/>
</dbReference>